<evidence type="ECO:0000313" key="2">
    <source>
        <dbReference type="EMBL" id="EEX99104.1"/>
    </source>
</evidence>
<keyword evidence="3" id="KW-1185">Reference proteome</keyword>
<dbReference type="EMBL" id="DS999848">
    <property type="protein sequence ID" value="EEX99104.1"/>
    <property type="molecule type" value="Genomic_DNA"/>
</dbReference>
<evidence type="ECO:0000256" key="1">
    <source>
        <dbReference type="SAM" id="MobiDB-lite"/>
    </source>
</evidence>
<protein>
    <submittedName>
        <fullName evidence="2">Uncharacterized protein</fullName>
    </submittedName>
</protein>
<name>A0ABM9ZHD1_BRUPB</name>
<accession>A0ABM9ZHD1</accession>
<feature type="compositionally biased region" description="Basic residues" evidence="1">
    <location>
        <begin position="107"/>
        <end position="118"/>
    </location>
</feature>
<evidence type="ECO:0000313" key="3">
    <source>
        <dbReference type="Proteomes" id="UP000004689"/>
    </source>
</evidence>
<feature type="region of interest" description="Disordered" evidence="1">
    <location>
        <begin position="97"/>
        <end position="133"/>
    </location>
</feature>
<sequence>MFGPSHIIVSCKNMKTLQEIKSTTRTEHSKRGRLTLPLFDFVRPGREVNNQEARRPPGRQRRKQEAWSASGATGTKKTNDCRGYTRRSTIIFLISATVPSGTDDKRRGGRRPTGKPRKTAIAVITRGARPSSS</sequence>
<proteinExistence type="predicted"/>
<feature type="region of interest" description="Disordered" evidence="1">
    <location>
        <begin position="45"/>
        <end position="82"/>
    </location>
</feature>
<dbReference type="Proteomes" id="UP000004689">
    <property type="component" value="Unassembled WGS sequence"/>
</dbReference>
<gene>
    <name evidence="2" type="ORF">BAHG_00035</name>
</gene>
<reference evidence="2 3" key="1">
    <citation type="submission" date="2008-12" db="EMBL/GenBank/DDBJ databases">
        <title>The Genome Sequence of Brucella pinnipedialis B2/94.</title>
        <authorList>
            <consortium name="The Broad Institute Genome Sequencing Platform"/>
            <person name="Ward D."/>
            <person name="Young S.K."/>
            <person name="Kodira C.D."/>
            <person name="Zeng Q."/>
            <person name="Koehrsen M."/>
            <person name="Alvarado L."/>
            <person name="Berlin A."/>
            <person name="Borenstein D."/>
            <person name="Chen Z."/>
            <person name="Engels R."/>
            <person name="Freedman E."/>
            <person name="Gellesch M."/>
            <person name="Goldberg J."/>
            <person name="Griggs A."/>
            <person name="Gujja S."/>
            <person name="Heiman D."/>
            <person name="Hepburn T."/>
            <person name="Howarth C."/>
            <person name="Jen D."/>
            <person name="Larson L."/>
            <person name="Lewis B."/>
            <person name="Mehta T."/>
            <person name="Park D."/>
            <person name="Pearson M."/>
            <person name="Roberts A."/>
            <person name="Saif S."/>
            <person name="Shea T."/>
            <person name="Shenoy N."/>
            <person name="Sisk P."/>
            <person name="Stolte C."/>
            <person name="Sykes S."/>
            <person name="Walk T."/>
            <person name="White J."/>
            <person name="Yandava C."/>
            <person name="Whatmore A.M."/>
            <person name="Perrett L.L."/>
            <person name="O'Callaghan D."/>
            <person name="Nusbaum C."/>
            <person name="Galagan J."/>
            <person name="Birren B."/>
        </authorList>
    </citation>
    <scope>NUCLEOTIDE SEQUENCE [LARGE SCALE GENOMIC DNA]</scope>
    <source>
        <strain evidence="2 3">B2/94</strain>
    </source>
</reference>
<organism evidence="2 3">
    <name type="scientific">Brucella pinnipedialis (strain NCTC 12890 / B2/94 / BCCN 94-73)</name>
    <dbReference type="NCBI Taxonomy" id="520461"/>
    <lineage>
        <taxon>Bacteria</taxon>
        <taxon>Pseudomonadati</taxon>
        <taxon>Pseudomonadota</taxon>
        <taxon>Alphaproteobacteria</taxon>
        <taxon>Hyphomicrobiales</taxon>
        <taxon>Brucellaceae</taxon>
        <taxon>Brucella/Ochrobactrum group</taxon>
        <taxon>Brucella</taxon>
    </lineage>
</organism>